<feature type="domain" description="Mitochondrial adapter protein MCP1 transmembrane" evidence="3">
    <location>
        <begin position="163"/>
        <end position="273"/>
    </location>
</feature>
<dbReference type="AlphaFoldDB" id="A0A165GWL2"/>
<dbReference type="EMBL" id="KV407458">
    <property type="protein sequence ID" value="KZF22691.1"/>
    <property type="molecule type" value="Genomic_DNA"/>
</dbReference>
<protein>
    <recommendedName>
        <fullName evidence="3">Mitochondrial adapter protein MCP1 transmembrane domain-containing protein</fullName>
    </recommendedName>
</protein>
<dbReference type="PANTHER" id="PTHR38409:SF1">
    <property type="entry name" value="MITOCHONDRIAL ADAPTER PROTEIN MCP1"/>
    <property type="match status" value="1"/>
</dbReference>
<organism evidence="4 5">
    <name type="scientific">Xylona heveae (strain CBS 132557 / TC161)</name>
    <dbReference type="NCBI Taxonomy" id="1328760"/>
    <lineage>
        <taxon>Eukaryota</taxon>
        <taxon>Fungi</taxon>
        <taxon>Dikarya</taxon>
        <taxon>Ascomycota</taxon>
        <taxon>Pezizomycotina</taxon>
        <taxon>Xylonomycetes</taxon>
        <taxon>Xylonales</taxon>
        <taxon>Xylonaceae</taxon>
        <taxon>Xylona</taxon>
    </lineage>
</organism>
<keyword evidence="5" id="KW-1185">Reference proteome</keyword>
<dbReference type="InterPro" id="IPR034804">
    <property type="entry name" value="SQR/QFR_C/D"/>
</dbReference>
<keyword evidence="2" id="KW-0812">Transmembrane</keyword>
<reference evidence="4 5" key="1">
    <citation type="journal article" date="2016" name="Fungal Biol.">
        <title>The genome of Xylona heveae provides a window into fungal endophytism.</title>
        <authorList>
            <person name="Gazis R."/>
            <person name="Kuo A."/>
            <person name="Riley R."/>
            <person name="LaButti K."/>
            <person name="Lipzen A."/>
            <person name="Lin J."/>
            <person name="Amirebrahimi M."/>
            <person name="Hesse C.N."/>
            <person name="Spatafora J.W."/>
            <person name="Henrissat B."/>
            <person name="Hainaut M."/>
            <person name="Grigoriev I.V."/>
            <person name="Hibbett D.S."/>
        </authorList>
    </citation>
    <scope>NUCLEOTIDE SEQUENCE [LARGE SCALE GENOMIC DNA]</scope>
    <source>
        <strain evidence="4 5">TC161</strain>
    </source>
</reference>
<dbReference type="InParanoid" id="A0A165GWL2"/>
<dbReference type="PANTHER" id="PTHR38409">
    <property type="entry name" value="MDM10-COMPLEMENTING PROTEIN 1"/>
    <property type="match status" value="1"/>
</dbReference>
<dbReference type="Proteomes" id="UP000076632">
    <property type="component" value="Unassembled WGS sequence"/>
</dbReference>
<accession>A0A165GWL2</accession>
<dbReference type="OrthoDB" id="10259513at2759"/>
<dbReference type="SUPFAM" id="SSF81343">
    <property type="entry name" value="Fumarate reductase respiratory complex transmembrane subunits"/>
    <property type="match status" value="1"/>
</dbReference>
<keyword evidence="2" id="KW-0472">Membrane</keyword>
<dbReference type="GO" id="GO:0055088">
    <property type="term" value="P:lipid homeostasis"/>
    <property type="evidence" value="ECO:0007669"/>
    <property type="project" value="InterPro"/>
</dbReference>
<dbReference type="STRING" id="1328760.A0A165GWL2"/>
<feature type="region of interest" description="Disordered" evidence="1">
    <location>
        <begin position="1"/>
        <end position="39"/>
    </location>
</feature>
<feature type="transmembrane region" description="Helical" evidence="2">
    <location>
        <begin position="200"/>
        <end position="226"/>
    </location>
</feature>
<feature type="transmembrane region" description="Helical" evidence="2">
    <location>
        <begin position="62"/>
        <end position="82"/>
    </location>
</feature>
<feature type="transmembrane region" description="Helical" evidence="2">
    <location>
        <begin position="247"/>
        <end position="269"/>
    </location>
</feature>
<dbReference type="InterPro" id="IPR039960">
    <property type="entry name" value="MCP1"/>
</dbReference>
<sequence>MADIDLKELDPSPVDDPIGDDKDSYFPPSSSPTPPVARSSTLGLSGHSLPFYLQRIQKYSSYTFSAFLTFHLANTSLIPLATKSVPESDKYLLLTRPYYQSILAEPVVVLLPLIAHVGSGIALRIYRQHQLAKRYGASNRHERKALARPKISGISFVGFMLVPLVAGHAFLNRILPVWVEGDSSGVGLSFVSHGFAEHPAISFAGFSLLISAATWHIVWGGAKWLGLTPSQAAGESVETSLRRKRRWYTLNALSVALAGLWMAGSLGVVGRGGRANGWVGRGYDNLYRQIPFIGKWL</sequence>
<name>A0A165GWL2_XYLHT</name>
<dbReference type="RefSeq" id="XP_018188246.1">
    <property type="nucleotide sequence ID" value="XM_018331063.1"/>
</dbReference>
<feature type="compositionally biased region" description="Basic and acidic residues" evidence="1">
    <location>
        <begin position="1"/>
        <end position="10"/>
    </location>
</feature>
<dbReference type="GO" id="GO:0007005">
    <property type="term" value="P:mitochondrion organization"/>
    <property type="evidence" value="ECO:0007669"/>
    <property type="project" value="TreeGrafter"/>
</dbReference>
<evidence type="ECO:0000313" key="4">
    <source>
        <dbReference type="EMBL" id="KZF22691.1"/>
    </source>
</evidence>
<dbReference type="GO" id="GO:0005741">
    <property type="term" value="C:mitochondrial outer membrane"/>
    <property type="evidence" value="ECO:0007669"/>
    <property type="project" value="TreeGrafter"/>
</dbReference>
<evidence type="ECO:0000256" key="2">
    <source>
        <dbReference type="SAM" id="Phobius"/>
    </source>
</evidence>
<evidence type="ECO:0000259" key="3">
    <source>
        <dbReference type="Pfam" id="PF07950"/>
    </source>
</evidence>
<dbReference type="InterPro" id="IPR012472">
    <property type="entry name" value="MCP1_TM"/>
</dbReference>
<proteinExistence type="predicted"/>
<dbReference type="OMA" id="GWEAKGW"/>
<evidence type="ECO:0000256" key="1">
    <source>
        <dbReference type="SAM" id="MobiDB-lite"/>
    </source>
</evidence>
<keyword evidence="2" id="KW-1133">Transmembrane helix</keyword>
<evidence type="ECO:0000313" key="5">
    <source>
        <dbReference type="Proteomes" id="UP000076632"/>
    </source>
</evidence>
<dbReference type="Pfam" id="PF07950">
    <property type="entry name" value="MCP1_TM"/>
    <property type="match status" value="1"/>
</dbReference>
<feature type="transmembrane region" description="Helical" evidence="2">
    <location>
        <begin position="102"/>
        <end position="126"/>
    </location>
</feature>
<dbReference type="GeneID" id="28896200"/>
<feature type="transmembrane region" description="Helical" evidence="2">
    <location>
        <begin position="151"/>
        <end position="171"/>
    </location>
</feature>
<gene>
    <name evidence="4" type="ORF">L228DRAFT_238609</name>
</gene>